<dbReference type="Pfam" id="PF04672">
    <property type="entry name" value="Methyltransf_19"/>
    <property type="match status" value="1"/>
</dbReference>
<keyword evidence="2" id="KW-0489">Methyltransferase</keyword>
<feature type="region of interest" description="Disordered" evidence="1">
    <location>
        <begin position="1"/>
        <end position="22"/>
    </location>
</feature>
<dbReference type="SUPFAM" id="SSF53335">
    <property type="entry name" value="S-adenosyl-L-methionine-dependent methyltransferases"/>
    <property type="match status" value="1"/>
</dbReference>
<evidence type="ECO:0000256" key="1">
    <source>
        <dbReference type="SAM" id="MobiDB-lite"/>
    </source>
</evidence>
<dbReference type="Proteomes" id="UP001500979">
    <property type="component" value="Unassembled WGS sequence"/>
</dbReference>
<proteinExistence type="predicted"/>
<dbReference type="Gene3D" id="3.40.50.150">
    <property type="entry name" value="Vaccinia Virus protein VP39"/>
    <property type="match status" value="1"/>
</dbReference>
<keyword evidence="3" id="KW-1185">Reference proteome</keyword>
<accession>A0ABN3V9C8</accession>
<sequence>MPTEQSGSLPSDQPMTGTDSTVPHSARITNFWLGGKDHYAVDREAGERYMETFPSIVEMARSGREFLARAVGFLAGQGIRQYLDIGTGLPTADNTHELAQRAAPESRIVYVDNDPMVLAHARVLLTSTPEGAADYLDADLRDPAAILAGAAALLDFDRPVALMLMGIIGHVGDDAELRAILAELLAALVPGSYLVIGDGSDLDPAQVRAQERYNEGGSPPYRLRSPEQLESLFDGLELVEPGLVPAAHWRPGPDSTPYAETISRCGIARKP</sequence>
<dbReference type="GO" id="GO:0032259">
    <property type="term" value="P:methylation"/>
    <property type="evidence" value="ECO:0007669"/>
    <property type="project" value="UniProtKB-KW"/>
</dbReference>
<keyword evidence="2" id="KW-0808">Transferase</keyword>
<evidence type="ECO:0000313" key="2">
    <source>
        <dbReference type="EMBL" id="GAA2784980.1"/>
    </source>
</evidence>
<gene>
    <name evidence="2" type="ORF">GCM10010470_18830</name>
</gene>
<reference evidence="2 3" key="1">
    <citation type="journal article" date="2019" name="Int. J. Syst. Evol. Microbiol.">
        <title>The Global Catalogue of Microorganisms (GCM) 10K type strain sequencing project: providing services to taxonomists for standard genome sequencing and annotation.</title>
        <authorList>
            <consortium name="The Broad Institute Genomics Platform"/>
            <consortium name="The Broad Institute Genome Sequencing Center for Infectious Disease"/>
            <person name="Wu L."/>
            <person name="Ma J."/>
        </authorList>
    </citation>
    <scope>NUCLEOTIDE SEQUENCE [LARGE SCALE GENOMIC DNA]</scope>
    <source>
        <strain evidence="2 3">JCM 9383</strain>
    </source>
</reference>
<dbReference type="GO" id="GO:0008168">
    <property type="term" value="F:methyltransferase activity"/>
    <property type="evidence" value="ECO:0007669"/>
    <property type="project" value="UniProtKB-KW"/>
</dbReference>
<organism evidence="2 3">
    <name type="scientific">Saccharopolyspora taberi</name>
    <dbReference type="NCBI Taxonomy" id="60895"/>
    <lineage>
        <taxon>Bacteria</taxon>
        <taxon>Bacillati</taxon>
        <taxon>Actinomycetota</taxon>
        <taxon>Actinomycetes</taxon>
        <taxon>Pseudonocardiales</taxon>
        <taxon>Pseudonocardiaceae</taxon>
        <taxon>Saccharopolyspora</taxon>
    </lineage>
</organism>
<dbReference type="InterPro" id="IPR006764">
    <property type="entry name" value="SAM_dep_MeTrfase_SAV2177_type"/>
</dbReference>
<name>A0ABN3V9C8_9PSEU</name>
<evidence type="ECO:0000313" key="3">
    <source>
        <dbReference type="Proteomes" id="UP001500979"/>
    </source>
</evidence>
<dbReference type="PIRSF" id="PIRSF017393">
    <property type="entry name" value="MTase_SAV2177"/>
    <property type="match status" value="1"/>
</dbReference>
<protein>
    <submittedName>
        <fullName evidence="2">SAM-dependent methyltransferase</fullName>
    </submittedName>
</protein>
<dbReference type="RefSeq" id="WP_344679136.1">
    <property type="nucleotide sequence ID" value="NZ_BAAAUX010000011.1"/>
</dbReference>
<comment type="caution">
    <text evidence="2">The sequence shown here is derived from an EMBL/GenBank/DDBJ whole genome shotgun (WGS) entry which is preliminary data.</text>
</comment>
<dbReference type="InterPro" id="IPR029063">
    <property type="entry name" value="SAM-dependent_MTases_sf"/>
</dbReference>
<dbReference type="EMBL" id="BAAAUX010000011">
    <property type="protein sequence ID" value="GAA2784980.1"/>
    <property type="molecule type" value="Genomic_DNA"/>
</dbReference>